<evidence type="ECO:0000259" key="12">
    <source>
        <dbReference type="PROSITE" id="PS51843"/>
    </source>
</evidence>
<dbReference type="InterPro" id="IPR013088">
    <property type="entry name" value="Znf_NHR/GATA"/>
</dbReference>
<dbReference type="PROSITE" id="PS51030">
    <property type="entry name" value="NUCLEAR_REC_DBD_2"/>
    <property type="match status" value="1"/>
</dbReference>
<gene>
    <name evidence="13" type="ORF">GSTENG00028051001</name>
</gene>
<dbReference type="Pfam" id="PF00104">
    <property type="entry name" value="Hormone_recep"/>
    <property type="match status" value="2"/>
</dbReference>
<dbReference type="GO" id="GO:0000978">
    <property type="term" value="F:RNA polymerase II cis-regulatory region sequence-specific DNA binding"/>
    <property type="evidence" value="ECO:0007669"/>
    <property type="project" value="TreeGrafter"/>
</dbReference>
<dbReference type="Gene3D" id="1.10.565.10">
    <property type="entry name" value="Retinoid X Receptor"/>
    <property type="match status" value="2"/>
</dbReference>
<dbReference type="GO" id="GO:0004879">
    <property type="term" value="F:nuclear receptor activity"/>
    <property type="evidence" value="ECO:0007669"/>
    <property type="project" value="InterPro"/>
</dbReference>
<dbReference type="InterPro" id="IPR001728">
    <property type="entry name" value="ThyrH_rcpt"/>
</dbReference>
<feature type="domain" description="NR LBD" evidence="12">
    <location>
        <begin position="255"/>
        <end position="539"/>
    </location>
</feature>
<dbReference type="Gene3D" id="3.30.50.10">
    <property type="entry name" value="Erythroid Transcription Factor GATA-1, subunit A"/>
    <property type="match status" value="1"/>
</dbReference>
<comment type="caution">
    <text evidence="13">The sequence shown here is derived from an EMBL/GenBank/DDBJ whole genome shotgun (WGS) entry which is preliminary data.</text>
</comment>
<dbReference type="CDD" id="cd07166">
    <property type="entry name" value="NR_DBD_REV_ERB"/>
    <property type="match status" value="1"/>
</dbReference>
<dbReference type="GO" id="GO:0030154">
    <property type="term" value="P:cell differentiation"/>
    <property type="evidence" value="ECO:0007669"/>
    <property type="project" value="TreeGrafter"/>
</dbReference>
<dbReference type="AlphaFoldDB" id="Q4RW38"/>
<dbReference type="InterPro" id="IPR050234">
    <property type="entry name" value="Nuclear_hormone_rcpt_NR1"/>
</dbReference>
<dbReference type="SUPFAM" id="SSF48508">
    <property type="entry name" value="Nuclear receptor ligand-binding domain"/>
    <property type="match status" value="1"/>
</dbReference>
<evidence type="ECO:0000313" key="13">
    <source>
        <dbReference type="EMBL" id="CAG07394.1"/>
    </source>
</evidence>
<keyword evidence="6" id="KW-0238">DNA-binding</keyword>
<dbReference type="KEGG" id="tng:GSTEN00028051G001"/>
<accession>Q4RW38</accession>
<proteinExistence type="inferred from homology"/>
<dbReference type="PRINTS" id="PR00047">
    <property type="entry name" value="STROIDFINGER"/>
</dbReference>
<dbReference type="SMART" id="SM00399">
    <property type="entry name" value="ZnF_C4"/>
    <property type="match status" value="1"/>
</dbReference>
<dbReference type="SMART" id="SM00430">
    <property type="entry name" value="HOLI"/>
    <property type="match status" value="1"/>
</dbReference>
<keyword evidence="9" id="KW-0539">Nucleus</keyword>
<keyword evidence="8" id="KW-0675">Receptor</keyword>
<dbReference type="PRINTS" id="PR00546">
    <property type="entry name" value="THYROIDHORMR"/>
</dbReference>
<name>Q4RW38_TETNG</name>
<organism evidence="13">
    <name type="scientific">Tetraodon nigroviridis</name>
    <name type="common">Spotted green pufferfish</name>
    <name type="synonym">Chelonodon nigroviridis</name>
    <dbReference type="NCBI Taxonomy" id="99883"/>
    <lineage>
        <taxon>Eukaryota</taxon>
        <taxon>Metazoa</taxon>
        <taxon>Chordata</taxon>
        <taxon>Craniata</taxon>
        <taxon>Vertebrata</taxon>
        <taxon>Euteleostomi</taxon>
        <taxon>Actinopterygii</taxon>
        <taxon>Neopterygii</taxon>
        <taxon>Teleostei</taxon>
        <taxon>Neoteleostei</taxon>
        <taxon>Acanthomorphata</taxon>
        <taxon>Eupercaria</taxon>
        <taxon>Tetraodontiformes</taxon>
        <taxon>Tetradontoidea</taxon>
        <taxon>Tetraodontidae</taxon>
        <taxon>Tetraodon</taxon>
    </lineage>
</organism>
<evidence type="ECO:0000256" key="1">
    <source>
        <dbReference type="ARBA" id="ARBA00008092"/>
    </source>
</evidence>
<keyword evidence="5" id="KW-0805">Transcription regulation</keyword>
<feature type="region of interest" description="Disordered" evidence="10">
    <location>
        <begin position="262"/>
        <end position="286"/>
    </location>
</feature>
<evidence type="ECO:0000256" key="5">
    <source>
        <dbReference type="ARBA" id="ARBA00023015"/>
    </source>
</evidence>
<dbReference type="PROSITE" id="PS51843">
    <property type="entry name" value="NR_LBD"/>
    <property type="match status" value="1"/>
</dbReference>
<dbReference type="GO" id="GO:0008270">
    <property type="term" value="F:zinc ion binding"/>
    <property type="evidence" value="ECO:0007669"/>
    <property type="project" value="UniProtKB-KW"/>
</dbReference>
<evidence type="ECO:0000256" key="9">
    <source>
        <dbReference type="ARBA" id="ARBA00023242"/>
    </source>
</evidence>
<evidence type="ECO:0000256" key="8">
    <source>
        <dbReference type="ARBA" id="ARBA00023170"/>
    </source>
</evidence>
<dbReference type="InterPro" id="IPR001628">
    <property type="entry name" value="Znf_hrmn_rcpt"/>
</dbReference>
<dbReference type="InterPro" id="IPR035500">
    <property type="entry name" value="NHR-like_dom_sf"/>
</dbReference>
<feature type="non-terminal residue" evidence="13">
    <location>
        <position position="1"/>
    </location>
</feature>
<feature type="region of interest" description="Disordered" evidence="10">
    <location>
        <begin position="201"/>
        <end position="222"/>
    </location>
</feature>
<evidence type="ECO:0000256" key="6">
    <source>
        <dbReference type="ARBA" id="ARBA00023125"/>
    </source>
</evidence>
<feature type="compositionally biased region" description="Low complexity" evidence="10">
    <location>
        <begin position="203"/>
        <end position="220"/>
    </location>
</feature>
<dbReference type="PANTHER" id="PTHR24082">
    <property type="entry name" value="NUCLEAR HORMONE RECEPTOR"/>
    <property type="match status" value="1"/>
</dbReference>
<feature type="domain" description="Nuclear receptor" evidence="11">
    <location>
        <begin position="8"/>
        <end position="122"/>
    </location>
</feature>
<dbReference type="PRINTS" id="PR00398">
    <property type="entry name" value="STRDHORMONER"/>
</dbReference>
<evidence type="ECO:0000256" key="7">
    <source>
        <dbReference type="ARBA" id="ARBA00023163"/>
    </source>
</evidence>
<evidence type="ECO:0000259" key="11">
    <source>
        <dbReference type="PROSITE" id="PS51030"/>
    </source>
</evidence>
<dbReference type="OrthoDB" id="7634782at2759"/>
<comment type="similarity">
    <text evidence="1">Belongs to the nuclear hormone receptor family. NR1 subfamily.</text>
</comment>
<evidence type="ECO:0000256" key="10">
    <source>
        <dbReference type="SAM" id="MobiDB-lite"/>
    </source>
</evidence>
<evidence type="ECO:0000256" key="3">
    <source>
        <dbReference type="ARBA" id="ARBA00022771"/>
    </source>
</evidence>
<dbReference type="PANTHER" id="PTHR24082:SF501">
    <property type="entry name" value="NUCLEAR RECEPTOR SUBFAMILY 1, GROUP D, MEMBER 4A ISOFORM X1"/>
    <property type="match status" value="1"/>
</dbReference>
<dbReference type="GO" id="GO:0000122">
    <property type="term" value="P:negative regulation of transcription by RNA polymerase II"/>
    <property type="evidence" value="ECO:0007669"/>
    <property type="project" value="TreeGrafter"/>
</dbReference>
<dbReference type="EMBL" id="CAAE01014991">
    <property type="protein sequence ID" value="CAG07394.1"/>
    <property type="molecule type" value="Genomic_DNA"/>
</dbReference>
<protein>
    <submittedName>
        <fullName evidence="13">(spotted green pufferfish) hypothetical protein</fullName>
    </submittedName>
</protein>
<keyword evidence="2" id="KW-0479">Metal-binding</keyword>
<evidence type="ECO:0000256" key="2">
    <source>
        <dbReference type="ARBA" id="ARBA00022723"/>
    </source>
</evidence>
<dbReference type="SUPFAM" id="SSF57716">
    <property type="entry name" value="Glucocorticoid receptor-like (DNA-binding domain)"/>
    <property type="match status" value="2"/>
</dbReference>
<dbReference type="InterPro" id="IPR000536">
    <property type="entry name" value="Nucl_hrmn_rcpt_lig-bd"/>
</dbReference>
<dbReference type="GO" id="GO:0009755">
    <property type="term" value="P:hormone-mediated signaling pathway"/>
    <property type="evidence" value="ECO:0007669"/>
    <property type="project" value="TreeGrafter"/>
</dbReference>
<keyword evidence="3" id="KW-0863">Zinc-finger</keyword>
<keyword evidence="4" id="KW-0862">Zinc</keyword>
<sequence length="539" mass="60167">IPESGGMVLLCKVCGDIASGFHYGVHACEGCKVGPSIRKPIPFRTVTDTQCAHNLKMLFFGFFCLFFSFQGFFRRSIQQNINYKMCVKNENCLIMRMNRNRCQHCRFKKCLSVGMSRDAVRFGRIPKREKQRLLEEMQSYMNSLNESAVMEMDSCPVRETPHNPEDCSSKEAIGAISRAYRNIFTTSSDGERPAKMANISTVNNNNSSFSQDSNFQHSNSTQNYQSCPVAPAGLCPVSSSDNKQAFRDVDSGYTFSVSTINNYEQPHSTTNPRGSPGNYSSFHSAENTPNQPSCPWNLAPGSKVLACPLNAWPVSGPERSSQEIWESFSQCFTPAVKEVVEFAKGIPGFQELSQHDQVMLLKSGTFQVLMVRFCTLFNAENHTVTFLNGQTYPLSTLRALGMGSLLDAMFEFSEKLGSLGLEPDEMALFMAVVLVSAGREGTLFNDKYCTRVVHQTDYCVSPSAFCTHILLCSSDRTGISDMQAVEQLQESLIRALRSLITRHRPDDTALFPKLLLRLPDLRTLNNLHSDKLLAFPINA</sequence>
<dbReference type="InterPro" id="IPR001723">
    <property type="entry name" value="Nuclear_hrmn_rcpt"/>
</dbReference>
<dbReference type="Pfam" id="PF00105">
    <property type="entry name" value="zf-C4"/>
    <property type="match status" value="2"/>
</dbReference>
<keyword evidence="7" id="KW-0804">Transcription</keyword>
<dbReference type="GO" id="GO:0045944">
    <property type="term" value="P:positive regulation of transcription by RNA polymerase II"/>
    <property type="evidence" value="ECO:0007669"/>
    <property type="project" value="TreeGrafter"/>
</dbReference>
<evidence type="ECO:0000256" key="4">
    <source>
        <dbReference type="ARBA" id="ARBA00022833"/>
    </source>
</evidence>
<reference evidence="13" key="1">
    <citation type="journal article" date="2004" name="Nature">
        <title>Genome duplication in the teleost fish Tetraodon nigroviridis reveals the early vertebrate proto-karyotype.</title>
        <authorList>
            <person name="Jaillon O."/>
            <person name="Aury J.-M."/>
            <person name="Brunet F."/>
            <person name="Petit J.-L."/>
            <person name="Stange-Thomann N."/>
            <person name="Mauceli E."/>
            <person name="Bouneau L."/>
            <person name="Fischer C."/>
            <person name="Ozouf-Costaz C."/>
            <person name="Bernot A."/>
            <person name="Nicaud S."/>
            <person name="Jaffe D."/>
            <person name="Fisher S."/>
            <person name="Lutfalla G."/>
            <person name="Dossat C."/>
            <person name="Segurens B."/>
            <person name="Dasilva C."/>
            <person name="Salanoubat M."/>
            <person name="Levy M."/>
            <person name="Boudet N."/>
            <person name="Castellano S."/>
            <person name="Anthouard V."/>
            <person name="Jubin C."/>
            <person name="Castelli V."/>
            <person name="Katinka M."/>
            <person name="Vacherie B."/>
            <person name="Biemont C."/>
            <person name="Skalli Z."/>
            <person name="Cattolico L."/>
            <person name="Poulain J."/>
            <person name="De Berardinis V."/>
            <person name="Cruaud C."/>
            <person name="Duprat S."/>
            <person name="Brottier P."/>
            <person name="Coutanceau J.-P."/>
            <person name="Gouzy J."/>
            <person name="Parra G."/>
            <person name="Lardier G."/>
            <person name="Chapple C."/>
            <person name="McKernan K.J."/>
            <person name="McEwan P."/>
            <person name="Bosak S."/>
            <person name="Kellis M."/>
            <person name="Volff J.-N."/>
            <person name="Guigo R."/>
            <person name="Zody M.C."/>
            <person name="Mesirov J."/>
            <person name="Lindblad-Toh K."/>
            <person name="Birren B."/>
            <person name="Nusbaum C."/>
            <person name="Kahn D."/>
            <person name="Robinson-Rechavi M."/>
            <person name="Laudet V."/>
            <person name="Schachter V."/>
            <person name="Quetier F."/>
            <person name="Saurin W."/>
            <person name="Scarpelli C."/>
            <person name="Wincker P."/>
            <person name="Lander E.S."/>
            <person name="Weissenbach J."/>
            <person name="Roest Crollius H."/>
        </authorList>
    </citation>
    <scope>NUCLEOTIDE SEQUENCE [LARGE SCALE GENOMIC DNA]</scope>
</reference>
<reference evidence="13" key="2">
    <citation type="submission" date="2004-02" db="EMBL/GenBank/DDBJ databases">
        <authorList>
            <consortium name="Genoscope"/>
            <consortium name="Whitehead Institute Centre for Genome Research"/>
        </authorList>
    </citation>
    <scope>NUCLEOTIDE SEQUENCE</scope>
</reference>